<feature type="transmembrane region" description="Helical" evidence="2">
    <location>
        <begin position="40"/>
        <end position="62"/>
    </location>
</feature>
<evidence type="ECO:0000256" key="2">
    <source>
        <dbReference type="SAM" id="Phobius"/>
    </source>
</evidence>
<feature type="compositionally biased region" description="Basic residues" evidence="1">
    <location>
        <begin position="658"/>
        <end position="670"/>
    </location>
</feature>
<dbReference type="EMBL" id="GBHO01000068">
    <property type="protein sequence ID" value="JAG43536.1"/>
    <property type="molecule type" value="Transcribed_RNA"/>
</dbReference>
<evidence type="ECO:0000313" key="4">
    <source>
        <dbReference type="EMBL" id="JAG50808.1"/>
    </source>
</evidence>
<reference evidence="4" key="3">
    <citation type="submission" date="2014-09" db="EMBL/GenBank/DDBJ databases">
        <authorList>
            <person name="Magalhaes I.L.F."/>
            <person name="Oliveira U."/>
            <person name="Santos F.R."/>
            <person name="Vidigal T.H.D.A."/>
            <person name="Brescovit A.D."/>
            <person name="Santos A.J."/>
        </authorList>
    </citation>
    <scope>NUCLEOTIDE SEQUENCE</scope>
</reference>
<feature type="region of interest" description="Disordered" evidence="1">
    <location>
        <begin position="98"/>
        <end position="117"/>
    </location>
</feature>
<feature type="compositionally biased region" description="Basic and acidic residues" evidence="1">
    <location>
        <begin position="98"/>
        <end position="112"/>
    </location>
</feature>
<sequence>MLKDNQCTGENCRTCKVHKTDRKPVVRDCWYDVPYVWLEVVLRLLTLMGILVILFIVIHLTIGQLSTLKSFTTFLEHSHLITDASELGILGNKPSKEEGLYSPQDIKDDTDLKGVPSPRARNTTKLWDLPVEIYKGIDDDNAYFITFREICDENALADGQKLEESGMKATPASKTSFNLVLDGSKDQAVPNLQGFYGQNHQSSSHSFVERSMLVGNSKIESSQSQSGADISADQQNADLKLAVGNVDMRNSNPAEFNERLKLNKLSTMVDVAKSPGDSADSSKLKISNNDLSSFENFIRMRENKDAKANQNTHSSSVNLNQQLSVPRSETMDKNREAESVNEVTNEVQFPAKPIPKLKLVLNEHPQSVLEMKIDLNAIKPKELAPLKGVNDVGKVDKLDDGEPDGISVEEEDLEAANADEAKRYLKDKIARQIQKKENEIMERLENRPRMKGVMEVESDTADIGNFSFGSLLGRKARGIEAIDKSITYTEHERSMKQEVEVTYRRAQDIAKAILKTSEAIANSLDLCRKPISTNFISDEPLTEAEDVIDQIVGQLKESLELTMGCRTCVKPHKDLMLFLRWLIFDDVSVKLCPSKPKAADLRKNYLLFNHDNMFLGRVCGQGEHPRAPYNCSNTGEVQKETEEENKPDEPKVGPRKGVVSKKRLRTNNNG</sequence>
<reference evidence="3" key="1">
    <citation type="journal article" date="2014" name="PLoS ONE">
        <title>Transcriptome-Based Identification of ABC Transporters in the Western Tarnished Plant Bug Lygus hesperus.</title>
        <authorList>
            <person name="Hull J.J."/>
            <person name="Chaney K."/>
            <person name="Geib S.M."/>
            <person name="Fabrick J.A."/>
            <person name="Brent C.S."/>
            <person name="Walsh D."/>
            <person name="Lavine L.C."/>
        </authorList>
    </citation>
    <scope>NUCLEOTIDE SEQUENCE</scope>
</reference>
<protein>
    <submittedName>
        <fullName evidence="3">tRNA modification GTPase MnmE</fullName>
    </submittedName>
</protein>
<dbReference type="AlphaFoldDB" id="A0A0A9ZH39"/>
<keyword evidence="2" id="KW-1133">Transmembrane helix</keyword>
<feature type="region of interest" description="Disordered" evidence="1">
    <location>
        <begin position="630"/>
        <end position="670"/>
    </location>
</feature>
<evidence type="ECO:0000256" key="1">
    <source>
        <dbReference type="SAM" id="MobiDB-lite"/>
    </source>
</evidence>
<name>A0A0A9ZH39_LYGHE</name>
<proteinExistence type="predicted"/>
<reference evidence="3" key="2">
    <citation type="submission" date="2014-07" db="EMBL/GenBank/DDBJ databases">
        <authorList>
            <person name="Hull J."/>
        </authorList>
    </citation>
    <scope>NUCLEOTIDE SEQUENCE</scope>
</reference>
<keyword evidence="2" id="KW-0812">Transmembrane</keyword>
<organism evidence="3">
    <name type="scientific">Lygus hesperus</name>
    <name type="common">Western plant bug</name>
    <dbReference type="NCBI Taxonomy" id="30085"/>
    <lineage>
        <taxon>Eukaryota</taxon>
        <taxon>Metazoa</taxon>
        <taxon>Ecdysozoa</taxon>
        <taxon>Arthropoda</taxon>
        <taxon>Hexapoda</taxon>
        <taxon>Insecta</taxon>
        <taxon>Pterygota</taxon>
        <taxon>Neoptera</taxon>
        <taxon>Paraneoptera</taxon>
        <taxon>Hemiptera</taxon>
        <taxon>Heteroptera</taxon>
        <taxon>Panheteroptera</taxon>
        <taxon>Cimicomorpha</taxon>
        <taxon>Miridae</taxon>
        <taxon>Mirini</taxon>
        <taxon>Lygus</taxon>
    </lineage>
</organism>
<keyword evidence="2" id="KW-0472">Membrane</keyword>
<dbReference type="EMBL" id="GBRD01015018">
    <property type="protein sequence ID" value="JAG50808.1"/>
    <property type="molecule type" value="Transcribed_RNA"/>
</dbReference>
<evidence type="ECO:0000313" key="3">
    <source>
        <dbReference type="EMBL" id="JAG43536.1"/>
    </source>
</evidence>
<accession>A0A0A9ZH39</accession>
<gene>
    <name evidence="3" type="primary">mnmE_2</name>
    <name evidence="3" type="ORF">CM83_1306</name>
</gene>